<protein>
    <recommendedName>
        <fullName evidence="3">4-vinyl reductase 4VR domain-containing protein</fullName>
    </recommendedName>
</protein>
<dbReference type="KEGG" id="ccro:CMC5_029570"/>
<sequence>MVRFQRRAPLVFTSYAPPPPESSEGMVLNQGFLFTLMSTVAAPELSEETLAALREVDPESWYDGQHMETILSELEDRDPELPRSIGYSIYFMLRPEMEKGGTVTGCVSLLEQLPMIWRMVLRGDRGEFRTELLGPGWARVEMEQPFNCRFEEGALHGLLESWDARDVAIVHNPCMRDGAACCVLDVRWSG</sequence>
<gene>
    <name evidence="1" type="ORF">CMC5_029570</name>
</gene>
<dbReference type="Proteomes" id="UP000067626">
    <property type="component" value="Chromosome"/>
</dbReference>
<name>A0A0K1ED55_CHOCO</name>
<dbReference type="STRING" id="52.CMC5_029570"/>
<dbReference type="RefSeq" id="WP_050430994.1">
    <property type="nucleotide sequence ID" value="NZ_CP012159.1"/>
</dbReference>
<reference evidence="1 2" key="1">
    <citation type="submission" date="2015-07" db="EMBL/GenBank/DDBJ databases">
        <title>Genome analysis of myxobacterium Chondromyces crocatus Cm c5 reveals a high potential for natural compound synthesis and the genetic basis for the loss of fruiting body formation.</title>
        <authorList>
            <person name="Zaburannyi N."/>
            <person name="Bunk B."/>
            <person name="Maier J."/>
            <person name="Overmann J."/>
            <person name="Mueller R."/>
        </authorList>
    </citation>
    <scope>NUCLEOTIDE SEQUENCE [LARGE SCALE GENOMIC DNA]</scope>
    <source>
        <strain evidence="1 2">Cm c5</strain>
    </source>
</reference>
<organism evidence="1 2">
    <name type="scientific">Chondromyces crocatus</name>
    <dbReference type="NCBI Taxonomy" id="52"/>
    <lineage>
        <taxon>Bacteria</taxon>
        <taxon>Pseudomonadati</taxon>
        <taxon>Myxococcota</taxon>
        <taxon>Polyangia</taxon>
        <taxon>Polyangiales</taxon>
        <taxon>Polyangiaceae</taxon>
        <taxon>Chondromyces</taxon>
    </lineage>
</organism>
<evidence type="ECO:0000313" key="1">
    <source>
        <dbReference type="EMBL" id="AKT38811.1"/>
    </source>
</evidence>
<keyword evidence="2" id="KW-1185">Reference proteome</keyword>
<evidence type="ECO:0008006" key="3">
    <source>
        <dbReference type="Google" id="ProtNLM"/>
    </source>
</evidence>
<dbReference type="OrthoDB" id="152736at2"/>
<evidence type="ECO:0000313" key="2">
    <source>
        <dbReference type="Proteomes" id="UP000067626"/>
    </source>
</evidence>
<dbReference type="EMBL" id="CP012159">
    <property type="protein sequence ID" value="AKT38811.1"/>
    <property type="molecule type" value="Genomic_DNA"/>
</dbReference>
<dbReference type="AlphaFoldDB" id="A0A0K1ED55"/>
<accession>A0A0K1ED55</accession>
<proteinExistence type="predicted"/>